<evidence type="ECO:0000256" key="3">
    <source>
        <dbReference type="ARBA" id="ARBA00022692"/>
    </source>
</evidence>
<keyword evidence="3 6" id="KW-0812">Transmembrane</keyword>
<evidence type="ECO:0000256" key="5">
    <source>
        <dbReference type="ARBA" id="ARBA00023136"/>
    </source>
</evidence>
<accession>A0ABV5WN72</accession>
<keyword evidence="2" id="KW-1003">Cell membrane</keyword>
<feature type="domain" description="RDD" evidence="7">
    <location>
        <begin position="11"/>
        <end position="143"/>
    </location>
</feature>
<dbReference type="InterPro" id="IPR051791">
    <property type="entry name" value="Pra-immunoreactive"/>
</dbReference>
<evidence type="ECO:0000256" key="4">
    <source>
        <dbReference type="ARBA" id="ARBA00022989"/>
    </source>
</evidence>
<organism evidence="8 9">
    <name type="scientific">Ectobacillus funiculus</name>
    <dbReference type="NCBI Taxonomy" id="137993"/>
    <lineage>
        <taxon>Bacteria</taxon>
        <taxon>Bacillati</taxon>
        <taxon>Bacillota</taxon>
        <taxon>Bacilli</taxon>
        <taxon>Bacillales</taxon>
        <taxon>Bacillaceae</taxon>
        <taxon>Ectobacillus</taxon>
    </lineage>
</organism>
<dbReference type="RefSeq" id="WP_379952093.1">
    <property type="nucleotide sequence ID" value="NZ_JBHMAF010000196.1"/>
</dbReference>
<reference evidence="8 9" key="1">
    <citation type="submission" date="2024-09" db="EMBL/GenBank/DDBJ databases">
        <authorList>
            <person name="Sun Q."/>
            <person name="Mori K."/>
        </authorList>
    </citation>
    <scope>NUCLEOTIDE SEQUENCE [LARGE SCALE GENOMIC DNA]</scope>
    <source>
        <strain evidence="8 9">JCM 11201</strain>
    </source>
</reference>
<keyword evidence="5 6" id="KW-0472">Membrane</keyword>
<protein>
    <submittedName>
        <fullName evidence="8">RDD family protein</fullName>
    </submittedName>
</protein>
<feature type="transmembrane region" description="Helical" evidence="6">
    <location>
        <begin position="58"/>
        <end position="76"/>
    </location>
</feature>
<dbReference type="PANTHER" id="PTHR36115">
    <property type="entry name" value="PROLINE-RICH ANTIGEN HOMOLOG-RELATED"/>
    <property type="match status" value="1"/>
</dbReference>
<evidence type="ECO:0000256" key="1">
    <source>
        <dbReference type="ARBA" id="ARBA00004651"/>
    </source>
</evidence>
<evidence type="ECO:0000256" key="2">
    <source>
        <dbReference type="ARBA" id="ARBA00022475"/>
    </source>
</evidence>
<dbReference type="Proteomes" id="UP001589609">
    <property type="component" value="Unassembled WGS sequence"/>
</dbReference>
<dbReference type="InterPro" id="IPR010432">
    <property type="entry name" value="RDD"/>
</dbReference>
<sequence>MKLHVHQPVFVMNRVGALLIDMFIISLVYGAAAAVISGEYKAVFDRFQVSLGDARYDMLLALVIMAAYFVLLPLVWNGRTIGSRFLRIQLLKESGEAVGAGTLLWRFCILVLSNVVLLGIPAIVNIYIMLLRRDNRGYHDLAARTKVISNL</sequence>
<feature type="transmembrane region" description="Helical" evidence="6">
    <location>
        <begin position="103"/>
        <end position="128"/>
    </location>
</feature>
<dbReference type="EMBL" id="JBHMAF010000196">
    <property type="protein sequence ID" value="MFB9762087.1"/>
    <property type="molecule type" value="Genomic_DNA"/>
</dbReference>
<dbReference type="Pfam" id="PF06271">
    <property type="entry name" value="RDD"/>
    <property type="match status" value="1"/>
</dbReference>
<keyword evidence="4 6" id="KW-1133">Transmembrane helix</keyword>
<name>A0ABV5WN72_9BACI</name>
<feature type="transmembrane region" description="Helical" evidence="6">
    <location>
        <begin position="15"/>
        <end position="37"/>
    </location>
</feature>
<gene>
    <name evidence="8" type="ORF">ACFFMS_28070</name>
</gene>
<comment type="subcellular location">
    <subcellularLocation>
        <location evidence="1">Cell membrane</location>
        <topology evidence="1">Multi-pass membrane protein</topology>
    </subcellularLocation>
</comment>
<evidence type="ECO:0000259" key="7">
    <source>
        <dbReference type="Pfam" id="PF06271"/>
    </source>
</evidence>
<proteinExistence type="predicted"/>
<evidence type="ECO:0000313" key="9">
    <source>
        <dbReference type="Proteomes" id="UP001589609"/>
    </source>
</evidence>
<keyword evidence="9" id="KW-1185">Reference proteome</keyword>
<evidence type="ECO:0000313" key="8">
    <source>
        <dbReference type="EMBL" id="MFB9762087.1"/>
    </source>
</evidence>
<dbReference type="PANTHER" id="PTHR36115:SF6">
    <property type="entry name" value="PROLINE-RICH ANTIGEN HOMOLOG"/>
    <property type="match status" value="1"/>
</dbReference>
<evidence type="ECO:0000256" key="6">
    <source>
        <dbReference type="SAM" id="Phobius"/>
    </source>
</evidence>
<comment type="caution">
    <text evidence="8">The sequence shown here is derived from an EMBL/GenBank/DDBJ whole genome shotgun (WGS) entry which is preliminary data.</text>
</comment>